<feature type="non-terminal residue" evidence="1">
    <location>
        <position position="91"/>
    </location>
</feature>
<dbReference type="AlphaFoldDB" id="A0A0B7B717"/>
<protein>
    <submittedName>
        <fullName evidence="1">Uncharacterized protein</fullName>
    </submittedName>
</protein>
<proteinExistence type="predicted"/>
<reference evidence="1" key="1">
    <citation type="submission" date="2014-12" db="EMBL/GenBank/DDBJ databases">
        <title>Insight into the proteome of Arion vulgaris.</title>
        <authorList>
            <person name="Aradska J."/>
            <person name="Bulat T."/>
            <person name="Smidak R."/>
            <person name="Sarate P."/>
            <person name="Gangsoo J."/>
            <person name="Sialana F."/>
            <person name="Bilban M."/>
            <person name="Lubec G."/>
        </authorList>
    </citation>
    <scope>NUCLEOTIDE SEQUENCE</scope>
    <source>
        <tissue evidence="1">Skin</tissue>
    </source>
</reference>
<evidence type="ECO:0000313" key="1">
    <source>
        <dbReference type="EMBL" id="CEK88091.1"/>
    </source>
</evidence>
<accession>A0A0B7B717</accession>
<sequence length="91" mass="10517">MICKAGAGSVHRHMGVIDNERAGWLCRYIRVQPMDRADILNAHIECGCREDFHLNKSTSTTRLRELGLKIGMARKEQYDRHMSSLFNQNRT</sequence>
<organism evidence="1">
    <name type="scientific">Arion vulgaris</name>
    <dbReference type="NCBI Taxonomy" id="1028688"/>
    <lineage>
        <taxon>Eukaryota</taxon>
        <taxon>Metazoa</taxon>
        <taxon>Spiralia</taxon>
        <taxon>Lophotrochozoa</taxon>
        <taxon>Mollusca</taxon>
        <taxon>Gastropoda</taxon>
        <taxon>Heterobranchia</taxon>
        <taxon>Euthyneura</taxon>
        <taxon>Panpulmonata</taxon>
        <taxon>Eupulmonata</taxon>
        <taxon>Stylommatophora</taxon>
        <taxon>Helicina</taxon>
        <taxon>Arionoidea</taxon>
        <taxon>Arionidae</taxon>
        <taxon>Arion</taxon>
    </lineage>
</organism>
<gene>
    <name evidence="1" type="primary">ORF163161</name>
</gene>
<dbReference type="EMBL" id="HACG01041226">
    <property type="protein sequence ID" value="CEK88091.1"/>
    <property type="molecule type" value="Transcribed_RNA"/>
</dbReference>
<name>A0A0B7B717_9EUPU</name>